<sequence>MGEPMSLETSSGWKVLGSGLPLGACCASPGKLIITSVCPGRG</sequence>
<evidence type="ECO:0000313" key="2">
    <source>
        <dbReference type="Proteomes" id="UP000234681"/>
    </source>
</evidence>
<organism evidence="1 2">
    <name type="scientific">Rattus norvegicus</name>
    <name type="common">Rat</name>
    <dbReference type="NCBI Taxonomy" id="10116"/>
    <lineage>
        <taxon>Eukaryota</taxon>
        <taxon>Metazoa</taxon>
        <taxon>Chordata</taxon>
        <taxon>Craniata</taxon>
        <taxon>Vertebrata</taxon>
        <taxon>Euteleostomi</taxon>
        <taxon>Mammalia</taxon>
        <taxon>Eutheria</taxon>
        <taxon>Euarchontoglires</taxon>
        <taxon>Glires</taxon>
        <taxon>Rodentia</taxon>
        <taxon>Myomorpha</taxon>
        <taxon>Muroidea</taxon>
        <taxon>Muridae</taxon>
        <taxon>Murinae</taxon>
        <taxon>Rattus</taxon>
    </lineage>
</organism>
<accession>A6HKA5</accession>
<name>A6HKA5_RAT</name>
<gene>
    <name evidence="1" type="ORF">rCG_63509</name>
</gene>
<proteinExistence type="predicted"/>
<dbReference type="Proteomes" id="UP000234681">
    <property type="component" value="Chromosome 10"/>
</dbReference>
<evidence type="ECO:0000313" key="1">
    <source>
        <dbReference type="EMBL" id="EDM06460.1"/>
    </source>
</evidence>
<dbReference type="EMBL" id="CH473948">
    <property type="protein sequence ID" value="EDM06460.1"/>
    <property type="molecule type" value="Genomic_DNA"/>
</dbReference>
<dbReference type="AlphaFoldDB" id="A6HKA5"/>
<reference evidence="1 2" key="1">
    <citation type="submission" date="2005-07" db="EMBL/GenBank/DDBJ databases">
        <authorList>
            <person name="Mural R.J."/>
            <person name="Li P.W."/>
            <person name="Adams M.D."/>
            <person name="Amanatides P.G."/>
            <person name="Baden-Tillson H."/>
            <person name="Barnstead M."/>
            <person name="Chin S.H."/>
            <person name="Dew I."/>
            <person name="Evans C.A."/>
            <person name="Ferriera S."/>
            <person name="Flanigan M."/>
            <person name="Fosler C."/>
            <person name="Glodek A."/>
            <person name="Gu Z."/>
            <person name="Holt R.A."/>
            <person name="Jennings D."/>
            <person name="Kraft C.L."/>
            <person name="Lu F."/>
            <person name="Nguyen T."/>
            <person name="Nusskern D.R."/>
            <person name="Pfannkoch C.M."/>
            <person name="Sitter C."/>
            <person name="Sutton G.G."/>
            <person name="Venter J.C."/>
            <person name="Wang Z."/>
            <person name="Woodage T."/>
            <person name="Zheng X.H."/>
            <person name="Zhong F."/>
        </authorList>
    </citation>
    <scope>NUCLEOTIDE SEQUENCE [LARGE SCALE GENOMIC DNA]</scope>
    <source>
        <strain>BN</strain>
        <strain evidence="2">Sprague-Dawley</strain>
    </source>
</reference>
<protein>
    <submittedName>
        <fullName evidence="1">RCG63509</fullName>
    </submittedName>
</protein>